<evidence type="ECO:0000313" key="1">
    <source>
        <dbReference type="EMBL" id="DAG97925.1"/>
    </source>
</evidence>
<name>A0A8S5VTY6_9CAUD</name>
<keyword evidence="1" id="KW-0240">DNA-directed RNA polymerase</keyword>
<sequence length="87" mass="9977">MKIDELVDKQDLKIKHISGEYLHYTNHSIDDVVYAILSKGRKSMKFNDIVKVFGEEKRDQLWSLVDDMVSLGHASVIGEEDKTISLL</sequence>
<reference evidence="1" key="1">
    <citation type="journal article" date="2021" name="Proc. Natl. Acad. Sci. U.S.A.">
        <title>A Catalog of Tens of Thousands of Viruses from Human Metagenomes Reveals Hidden Associations with Chronic Diseases.</title>
        <authorList>
            <person name="Tisza M.J."/>
            <person name="Buck C.B."/>
        </authorList>
    </citation>
    <scope>NUCLEOTIDE SEQUENCE</scope>
    <source>
        <strain evidence="1">CtASH1</strain>
    </source>
</reference>
<proteinExistence type="predicted"/>
<keyword evidence="1" id="KW-0804">Transcription</keyword>
<dbReference type="GO" id="GO:0000428">
    <property type="term" value="C:DNA-directed RNA polymerase complex"/>
    <property type="evidence" value="ECO:0007669"/>
    <property type="project" value="UniProtKB-KW"/>
</dbReference>
<protein>
    <submittedName>
        <fullName evidence="1">DNA-directed RNA polymerase subunit delta</fullName>
    </submittedName>
</protein>
<organism evidence="1">
    <name type="scientific">Ackermannviridae sp</name>
    <dbReference type="NCBI Taxonomy" id="2831612"/>
    <lineage>
        <taxon>Viruses</taxon>
        <taxon>Duplodnaviria</taxon>
        <taxon>Heunggongvirae</taxon>
        <taxon>Uroviricota</taxon>
        <taxon>Caudoviricetes</taxon>
        <taxon>Pantevenvirales</taxon>
        <taxon>Ackermannviridae</taxon>
    </lineage>
</organism>
<accession>A0A8S5VTY6</accession>
<dbReference type="EMBL" id="BK035393">
    <property type="protein sequence ID" value="DAG97925.1"/>
    <property type="molecule type" value="Genomic_DNA"/>
</dbReference>